<accession>A0A2U2HNA3</accession>
<feature type="transmembrane region" description="Helical" evidence="2">
    <location>
        <begin position="49"/>
        <end position="68"/>
    </location>
</feature>
<feature type="domain" description="Polysaccharide biosynthesis protein CapD-like" evidence="3">
    <location>
        <begin position="283"/>
        <end position="576"/>
    </location>
</feature>
<dbReference type="AlphaFoldDB" id="A0A2U2HNA3"/>
<evidence type="ECO:0000313" key="5">
    <source>
        <dbReference type="Proteomes" id="UP000241421"/>
    </source>
</evidence>
<dbReference type="InterPro" id="IPR029063">
    <property type="entry name" value="SAM-dependent_MTases_sf"/>
</dbReference>
<dbReference type="CDD" id="cd05237">
    <property type="entry name" value="UDP_invert_4-6DH_SDR_e"/>
    <property type="match status" value="1"/>
</dbReference>
<dbReference type="Pfam" id="PF13727">
    <property type="entry name" value="CoA_binding_3"/>
    <property type="match status" value="1"/>
</dbReference>
<dbReference type="EMBL" id="PXWF02000122">
    <property type="protein sequence ID" value="PWF48895.1"/>
    <property type="molecule type" value="Genomic_DNA"/>
</dbReference>
<keyword evidence="2" id="KW-0812">Transmembrane</keyword>
<dbReference type="SUPFAM" id="SSF51735">
    <property type="entry name" value="NAD(P)-binding Rossmann-fold domains"/>
    <property type="match status" value="1"/>
</dbReference>
<evidence type="ECO:0000259" key="3">
    <source>
        <dbReference type="Pfam" id="PF02719"/>
    </source>
</evidence>
<comment type="similarity">
    <text evidence="1">Belongs to the polysaccharide synthase family.</text>
</comment>
<dbReference type="Pfam" id="PF02719">
    <property type="entry name" value="Polysacc_synt_2"/>
    <property type="match status" value="1"/>
</dbReference>
<reference evidence="4 5" key="1">
    <citation type="submission" date="2018-04" db="EMBL/GenBank/DDBJ databases">
        <title>Massilia violaceinigra sp. nov., a novel purple-pigmented bacterium isolated from Tianshan glacier, Xinjiang, China.</title>
        <authorList>
            <person name="Wang H."/>
        </authorList>
    </citation>
    <scope>NUCLEOTIDE SEQUENCE [LARGE SCALE GENOMIC DNA]</scope>
    <source>
        <strain evidence="4 5">B448-2</strain>
    </source>
</reference>
<keyword evidence="5" id="KW-1185">Reference proteome</keyword>
<dbReference type="Proteomes" id="UP000241421">
    <property type="component" value="Unassembled WGS sequence"/>
</dbReference>
<dbReference type="OrthoDB" id="9803111at2"/>
<feature type="transmembrane region" description="Helical" evidence="2">
    <location>
        <begin position="80"/>
        <end position="104"/>
    </location>
</feature>
<organism evidence="4 5">
    <name type="scientific">Massilia glaciei</name>
    <dbReference type="NCBI Taxonomy" id="1524097"/>
    <lineage>
        <taxon>Bacteria</taxon>
        <taxon>Pseudomonadati</taxon>
        <taxon>Pseudomonadota</taxon>
        <taxon>Betaproteobacteria</taxon>
        <taxon>Burkholderiales</taxon>
        <taxon>Oxalobacteraceae</taxon>
        <taxon>Telluria group</taxon>
        <taxon>Massilia</taxon>
    </lineage>
</organism>
<feature type="transmembrane region" description="Helical" evidence="2">
    <location>
        <begin position="15"/>
        <end position="37"/>
    </location>
</feature>
<dbReference type="InterPro" id="IPR036291">
    <property type="entry name" value="NAD(P)-bd_dom_sf"/>
</dbReference>
<comment type="caution">
    <text evidence="4">The sequence shown here is derived from an EMBL/GenBank/DDBJ whole genome shotgun (WGS) entry which is preliminary data.</text>
</comment>
<sequence length="648" mass="71165">MKNIFLNLPRQSKQLIATVADGVFLPLVFCVAMVLHLDSSTATLLHPSLWMAVLAPLFCIPVFIKAGLYRAVIRYIDQKIVTTVLVGASVSILMLALTAVLLLGSELTPTFFTILWLNTILYVLTSRFLARGLLQGPRERSSRIRVAIYGAGDAGMQLANALRPGSEYLPVIFIDDNKQLQKATIAGIAVHPSSALPRLVGELGINTVLLAMPLISPQQQKLIIDKLEPLKLVIKITPQIKNLVNGIVRVEDVRQIEIEDLLSREQVAPNNALLSVCIRNKSVCVSGAGGSIGSELCRQILNLSPRTLVLLDISEYSLYAIEQELRSHINSHGLDIELVPFLGSVLDYEKCKDIFVAFKVDTVYHAAAYKHVPLVEHNPIEGIRNNAFGTLSFARAASAAKVKFFVLISTDKAVRPTNVMGSTKRLAELILQAFARQGSNTKFCMVRFGNVLGSSGSVVPLFRRQISSGGPITLTHPDITRYFMTIPEAAQLVIQAGAMGQGGDVFVLDMGQPVRIADLAVRMVHLSGQEVKTAATPKGTIEIKYVGLRPGEKLYEELLIGTNVTGTDHPLIMRAEESEINWPFLEIMLKHLDEACVRKDHGAIRTHLLKIVSEYQPSSEIVDFIWLEGRKKSSEMVVDEQALTETSV</sequence>
<proteinExistence type="inferred from homology"/>
<keyword evidence="2" id="KW-0472">Membrane</keyword>
<dbReference type="PANTHER" id="PTHR43318">
    <property type="entry name" value="UDP-N-ACETYLGLUCOSAMINE 4,6-DEHYDRATASE"/>
    <property type="match status" value="1"/>
</dbReference>
<protein>
    <submittedName>
        <fullName evidence="4">Polysaccharide biosynthesis protein</fullName>
    </submittedName>
</protein>
<gene>
    <name evidence="4" type="ORF">C7C56_009245</name>
</gene>
<evidence type="ECO:0000313" key="4">
    <source>
        <dbReference type="EMBL" id="PWF48895.1"/>
    </source>
</evidence>
<dbReference type="InterPro" id="IPR051203">
    <property type="entry name" value="Polysaccharide_Synthase-Rel"/>
</dbReference>
<name>A0A2U2HNA3_9BURK</name>
<dbReference type="PANTHER" id="PTHR43318:SF1">
    <property type="entry name" value="POLYSACCHARIDE BIOSYNTHESIS PROTEIN EPSC-RELATED"/>
    <property type="match status" value="1"/>
</dbReference>
<dbReference type="InterPro" id="IPR003869">
    <property type="entry name" value="Polysac_CapD-like"/>
</dbReference>
<keyword evidence="2" id="KW-1133">Transmembrane helix</keyword>
<dbReference type="SUPFAM" id="SSF53335">
    <property type="entry name" value="S-adenosyl-L-methionine-dependent methyltransferases"/>
    <property type="match status" value="1"/>
</dbReference>
<evidence type="ECO:0000256" key="2">
    <source>
        <dbReference type="SAM" id="Phobius"/>
    </source>
</evidence>
<evidence type="ECO:0000256" key="1">
    <source>
        <dbReference type="ARBA" id="ARBA00007430"/>
    </source>
</evidence>
<dbReference type="Gene3D" id="3.40.50.720">
    <property type="entry name" value="NAD(P)-binding Rossmann-like Domain"/>
    <property type="match status" value="2"/>
</dbReference>
<dbReference type="RefSeq" id="WP_106757149.1">
    <property type="nucleotide sequence ID" value="NZ_PXWF02000122.1"/>
</dbReference>